<name>A0ABT9MWQ9_9ACTN</name>
<keyword evidence="3" id="KW-1185">Reference proteome</keyword>
<evidence type="ECO:0000313" key="2">
    <source>
        <dbReference type="EMBL" id="MDP9795875.1"/>
    </source>
</evidence>
<accession>A0ABT9MWQ9</accession>
<dbReference type="InterPro" id="IPR036388">
    <property type="entry name" value="WH-like_DNA-bd_sf"/>
</dbReference>
<reference evidence="2 3" key="1">
    <citation type="submission" date="2023-07" db="EMBL/GenBank/DDBJ databases">
        <title>Sequencing the genomes of 1000 actinobacteria strains.</title>
        <authorList>
            <person name="Klenk H.-P."/>
        </authorList>
    </citation>
    <scope>NUCLEOTIDE SEQUENCE [LARGE SCALE GENOMIC DNA]</scope>
    <source>
        <strain evidence="2 3">DSM 44710</strain>
    </source>
</reference>
<gene>
    <name evidence="2" type="ORF">J2S43_004387</name>
</gene>
<organism evidence="2 3">
    <name type="scientific">Catenuloplanes nepalensis</name>
    <dbReference type="NCBI Taxonomy" id="587533"/>
    <lineage>
        <taxon>Bacteria</taxon>
        <taxon>Bacillati</taxon>
        <taxon>Actinomycetota</taxon>
        <taxon>Actinomycetes</taxon>
        <taxon>Micromonosporales</taxon>
        <taxon>Micromonosporaceae</taxon>
        <taxon>Catenuloplanes</taxon>
    </lineage>
</organism>
<dbReference type="Gene3D" id="1.10.10.10">
    <property type="entry name" value="Winged helix-like DNA-binding domain superfamily/Winged helix DNA-binding domain"/>
    <property type="match status" value="1"/>
</dbReference>
<comment type="caution">
    <text evidence="2">The sequence shown here is derived from an EMBL/GenBank/DDBJ whole genome shotgun (WGS) entry which is preliminary data.</text>
</comment>
<evidence type="ECO:0000259" key="1">
    <source>
        <dbReference type="Pfam" id="PF00196"/>
    </source>
</evidence>
<proteinExistence type="predicted"/>
<evidence type="ECO:0000313" key="3">
    <source>
        <dbReference type="Proteomes" id="UP001240984"/>
    </source>
</evidence>
<dbReference type="Pfam" id="PF00196">
    <property type="entry name" value="GerE"/>
    <property type="match status" value="1"/>
</dbReference>
<keyword evidence="2" id="KW-0238">DNA-binding</keyword>
<dbReference type="InterPro" id="IPR016032">
    <property type="entry name" value="Sig_transdc_resp-reg_C-effctor"/>
</dbReference>
<sequence>MAELRLSEHTVTFHVCDLLEKLDVSSRGEAAALVCVNQG</sequence>
<dbReference type="GO" id="GO:0003677">
    <property type="term" value="F:DNA binding"/>
    <property type="evidence" value="ECO:0007669"/>
    <property type="project" value="UniProtKB-KW"/>
</dbReference>
<dbReference type="InterPro" id="IPR000792">
    <property type="entry name" value="Tscrpt_reg_LuxR_C"/>
</dbReference>
<dbReference type="Proteomes" id="UP001240984">
    <property type="component" value="Unassembled WGS sequence"/>
</dbReference>
<protein>
    <submittedName>
        <fullName evidence="2">DNA-binding NarL/FixJ family response regulator</fullName>
    </submittedName>
</protein>
<dbReference type="EMBL" id="JAUSRA010000001">
    <property type="protein sequence ID" value="MDP9795875.1"/>
    <property type="molecule type" value="Genomic_DNA"/>
</dbReference>
<dbReference type="SUPFAM" id="SSF46894">
    <property type="entry name" value="C-terminal effector domain of the bipartite response regulators"/>
    <property type="match status" value="1"/>
</dbReference>
<feature type="domain" description="HTH luxR-type" evidence="1">
    <location>
        <begin position="3"/>
        <end position="33"/>
    </location>
</feature>